<name>A0A2P5HPI7_DIAHE</name>
<sequence length="430" mass="47224">MGKYDRKEKSQPKHGKPSSSGASKAPPPLTRGYPGWSGPTYIQKKKRKPQQPSTAASGPAEPPKLEHALPVELEQLMVNVFRTTFPACNDFEALKPTLQEIKDALFRRDFDMAFGKDEFLEAYAIRWSPSRALGYAQLMAWICEERAEDDCIQRLFGGDGEDEQRPAKLVCFGGGAAEIMAFSALLRHLRPADAAGRPNPPPSEDVSEDLKTLAISDTGSSPLVLDLHLIDTADWSSVLSQLHECLETPPTLSKYASAAARAANASFLSPGAVKHTFTRADVLSFSTRDLCAAIGPDAALLTLLFTLNELYTASLPRTTSFLLRVTEAAPKGSLLLVVDSPGSYSETAVGSAKEGEEKKKYPMSWLTDYALVPKPKKKAADDKGGEEEEPAPAWEKVISEDSVWYRLDEGLEYPVSLENMRFQIHMFKRV</sequence>
<proteinExistence type="predicted"/>
<evidence type="ECO:0000313" key="3">
    <source>
        <dbReference type="Proteomes" id="UP000094444"/>
    </source>
</evidence>
<dbReference type="EMBL" id="MAVT02001065">
    <property type="protein sequence ID" value="POS72172.1"/>
    <property type="molecule type" value="Genomic_DNA"/>
</dbReference>
<dbReference type="FunCoup" id="A0A2P5HPI7">
    <property type="interactions" value="31"/>
</dbReference>
<dbReference type="OrthoDB" id="6419443at2759"/>
<evidence type="ECO:0000256" key="1">
    <source>
        <dbReference type="SAM" id="MobiDB-lite"/>
    </source>
</evidence>
<evidence type="ECO:0000313" key="2">
    <source>
        <dbReference type="EMBL" id="POS72172.1"/>
    </source>
</evidence>
<evidence type="ECO:0008006" key="4">
    <source>
        <dbReference type="Google" id="ProtNLM"/>
    </source>
</evidence>
<dbReference type="InParanoid" id="A0A2P5HPI7"/>
<dbReference type="AlphaFoldDB" id="A0A2P5HPI7"/>
<organism evidence="2 3">
    <name type="scientific">Diaporthe helianthi</name>
    <dbReference type="NCBI Taxonomy" id="158607"/>
    <lineage>
        <taxon>Eukaryota</taxon>
        <taxon>Fungi</taxon>
        <taxon>Dikarya</taxon>
        <taxon>Ascomycota</taxon>
        <taxon>Pezizomycotina</taxon>
        <taxon>Sordariomycetes</taxon>
        <taxon>Sordariomycetidae</taxon>
        <taxon>Diaporthales</taxon>
        <taxon>Diaporthaceae</taxon>
        <taxon>Diaporthe</taxon>
    </lineage>
</organism>
<dbReference type="InterPro" id="IPR021463">
    <property type="entry name" value="Methyltransf_34"/>
</dbReference>
<keyword evidence="3" id="KW-1185">Reference proteome</keyword>
<dbReference type="STRING" id="158607.A0A2P5HPI7"/>
<accession>A0A2P5HPI7</accession>
<dbReference type="Pfam" id="PF11312">
    <property type="entry name" value="Methyltransf_34"/>
    <property type="match status" value="1"/>
</dbReference>
<comment type="caution">
    <text evidence="2">The sequence shown here is derived from an EMBL/GenBank/DDBJ whole genome shotgun (WGS) entry which is preliminary data.</text>
</comment>
<feature type="compositionally biased region" description="Basic and acidic residues" evidence="1">
    <location>
        <begin position="1"/>
        <end position="11"/>
    </location>
</feature>
<reference evidence="2" key="1">
    <citation type="submission" date="2017-09" db="EMBL/GenBank/DDBJ databases">
        <title>Polyketide synthases of a Diaporthe helianthi virulent isolate.</title>
        <authorList>
            <person name="Baroncelli R."/>
        </authorList>
    </citation>
    <scope>NUCLEOTIDE SEQUENCE [LARGE SCALE GENOMIC DNA]</scope>
    <source>
        <strain evidence="2">7/96</strain>
    </source>
</reference>
<dbReference type="Proteomes" id="UP000094444">
    <property type="component" value="Unassembled WGS sequence"/>
</dbReference>
<protein>
    <recommendedName>
        <fullName evidence="4">25S rRNA (Uridine(2843)-N(3))-methyltransferase</fullName>
    </recommendedName>
</protein>
<gene>
    <name evidence="2" type="ORF">DHEL01_v209429</name>
</gene>
<feature type="region of interest" description="Disordered" evidence="1">
    <location>
        <begin position="1"/>
        <end position="64"/>
    </location>
</feature>